<comment type="caution">
    <text evidence="1">The sequence shown here is derived from an EMBL/GenBank/DDBJ whole genome shotgun (WGS) entry which is preliminary data.</text>
</comment>
<sequence length="110" mass="12928">MFKPSCLVRGLNMTHANRTEIQIKQVFFQMQRFGSINRYEAAAIGVCALPARMQDLECIGLRYRYRDENNVADEHGISHQRIRRYFIDWEKMTPEAVKIFAGWGDDNDKK</sequence>
<organism evidence="1 2">
    <name type="scientific">Shewanella insulae</name>
    <dbReference type="NCBI Taxonomy" id="2681496"/>
    <lineage>
        <taxon>Bacteria</taxon>
        <taxon>Pseudomonadati</taxon>
        <taxon>Pseudomonadota</taxon>
        <taxon>Gammaproteobacteria</taxon>
        <taxon>Alteromonadales</taxon>
        <taxon>Shewanellaceae</taxon>
        <taxon>Shewanella</taxon>
    </lineage>
</organism>
<reference evidence="1 2" key="1">
    <citation type="submission" date="2019-12" db="EMBL/GenBank/DDBJ databases">
        <title>Shewanella insulae sp. nov., isolated from a tidal flat.</title>
        <authorList>
            <person name="Yoon J.-H."/>
        </authorList>
    </citation>
    <scope>NUCLEOTIDE SEQUENCE [LARGE SCALE GENOMIC DNA]</scope>
    <source>
        <strain evidence="1 2">JBTF-M18</strain>
    </source>
</reference>
<accession>A0A6L7HUK5</accession>
<evidence type="ECO:0000313" key="1">
    <source>
        <dbReference type="EMBL" id="MXR67979.1"/>
    </source>
</evidence>
<dbReference type="Proteomes" id="UP000474778">
    <property type="component" value="Unassembled WGS sequence"/>
</dbReference>
<protein>
    <submittedName>
        <fullName evidence="1">Uncharacterized protein</fullName>
    </submittedName>
</protein>
<proteinExistence type="predicted"/>
<keyword evidence="2" id="KW-1185">Reference proteome</keyword>
<dbReference type="EMBL" id="WRPA01000003">
    <property type="protein sequence ID" value="MXR67979.1"/>
    <property type="molecule type" value="Genomic_DNA"/>
</dbReference>
<gene>
    <name evidence="1" type="ORF">GNT65_04735</name>
</gene>
<evidence type="ECO:0000313" key="2">
    <source>
        <dbReference type="Proteomes" id="UP000474778"/>
    </source>
</evidence>
<dbReference type="AlphaFoldDB" id="A0A6L7HUK5"/>
<name>A0A6L7HUK5_9GAMM</name>